<dbReference type="InterPro" id="IPR009839">
    <property type="entry name" value="SseB_N"/>
</dbReference>
<organism evidence="3 4">
    <name type="scientific">Frankia alni (strain DSM 45986 / CECT 9034 / ACN14a)</name>
    <dbReference type="NCBI Taxonomy" id="326424"/>
    <lineage>
        <taxon>Bacteria</taxon>
        <taxon>Bacillati</taxon>
        <taxon>Actinomycetota</taxon>
        <taxon>Actinomycetes</taxon>
        <taxon>Frankiales</taxon>
        <taxon>Frankiaceae</taxon>
        <taxon>Frankia</taxon>
    </lineage>
</organism>
<protein>
    <recommendedName>
        <fullName evidence="2">SseB protein N-terminal domain-containing protein</fullName>
    </recommendedName>
</protein>
<dbReference type="STRING" id="326424.FRAAL5217"/>
<name>Q0RF97_FRAAA</name>
<proteinExistence type="predicted"/>
<evidence type="ECO:0000313" key="3">
    <source>
        <dbReference type="EMBL" id="CAJ63850.1"/>
    </source>
</evidence>
<sequence length="390" mass="38778">MARAVASRPAGGGGRWVRLHARPAPAVVGPSGAAAFRLRGMARHLLTPAGQGDDGAADEALVRVLAAGGPTGRVDPAALTAALRRARVFVAIEAMLTSADATTGADKTSEMALATLRTPSGATALPIFSSVATLAAWRGAARPVPVAAPDAWAEAVRLGLDSVVIDVAGPYSTSLEVGHGGADVPVGPDAVGDAWRADRAAAVDERAAAVDRSRVADGGVDAPVGVGRPDPSADTTLTALRRPANPDGPLARARVRVALRAITERVEAWPAELVEPGAAAPRPVLAIAVHGPAGDTSAAGESIARRLSQLLGAVPDPGGSAPTDATNAVDRRGGPGPEPLGAGAGAGSGAGAGAAAVAVLVVGASEARAVRRLLGRGLRAERGWASRLHR</sequence>
<feature type="domain" description="SseB protein N-terminal" evidence="2">
    <location>
        <begin position="70"/>
        <end position="176"/>
    </location>
</feature>
<dbReference type="eggNOG" id="COG1404">
    <property type="taxonomic scope" value="Bacteria"/>
</dbReference>
<dbReference type="EMBL" id="CT573213">
    <property type="protein sequence ID" value="CAJ63850.1"/>
    <property type="molecule type" value="Genomic_DNA"/>
</dbReference>
<dbReference type="HOGENOM" id="CLU_059349_0_0_11"/>
<evidence type="ECO:0000256" key="1">
    <source>
        <dbReference type="SAM" id="MobiDB-lite"/>
    </source>
</evidence>
<evidence type="ECO:0000259" key="2">
    <source>
        <dbReference type="Pfam" id="PF07179"/>
    </source>
</evidence>
<dbReference type="AlphaFoldDB" id="Q0RF97"/>
<gene>
    <name evidence="3" type="ordered locus">FRAAL5217</name>
</gene>
<accession>Q0RF97</accession>
<keyword evidence="4" id="KW-1185">Reference proteome</keyword>
<dbReference type="KEGG" id="fal:FRAAL5217"/>
<evidence type="ECO:0000313" key="4">
    <source>
        <dbReference type="Proteomes" id="UP000000657"/>
    </source>
</evidence>
<reference evidence="3 4" key="1">
    <citation type="journal article" date="2007" name="Genome Res.">
        <title>Genome characteristics of facultatively symbiotic Frankia sp. strains reflect host range and host plant biogeography.</title>
        <authorList>
            <person name="Normand P."/>
            <person name="Lapierre P."/>
            <person name="Tisa L.S."/>
            <person name="Gogarten J.P."/>
            <person name="Alloisio N."/>
            <person name="Bagnarol E."/>
            <person name="Bassi C.A."/>
            <person name="Berry A.M."/>
            <person name="Bickhart D.M."/>
            <person name="Choisne N."/>
            <person name="Couloux A."/>
            <person name="Cournoyer B."/>
            <person name="Cruveiller S."/>
            <person name="Daubin V."/>
            <person name="Demange N."/>
            <person name="Francino M.P."/>
            <person name="Goltsman E."/>
            <person name="Huang Y."/>
            <person name="Kopp O.R."/>
            <person name="Labarre L."/>
            <person name="Lapidus A."/>
            <person name="Lavire C."/>
            <person name="Marechal J."/>
            <person name="Martinez M."/>
            <person name="Mastronunzio J.E."/>
            <person name="Mullin B.C."/>
            <person name="Niemann J."/>
            <person name="Pujic P."/>
            <person name="Rawnsley T."/>
            <person name="Rouy Z."/>
            <person name="Schenowitz C."/>
            <person name="Sellstedt A."/>
            <person name="Tavares F."/>
            <person name="Tomkins J.P."/>
            <person name="Vallenet D."/>
            <person name="Valverde C."/>
            <person name="Wall L.G."/>
            <person name="Wang Y."/>
            <person name="Medigue C."/>
            <person name="Benson D.R."/>
        </authorList>
    </citation>
    <scope>NUCLEOTIDE SEQUENCE [LARGE SCALE GENOMIC DNA]</scope>
    <source>
        <strain evidence="4">DSM 45986 / CECT 9034 / ACN14a</strain>
    </source>
</reference>
<dbReference type="Pfam" id="PF07179">
    <property type="entry name" value="SseB"/>
    <property type="match status" value="1"/>
</dbReference>
<feature type="region of interest" description="Disordered" evidence="1">
    <location>
        <begin position="313"/>
        <end position="347"/>
    </location>
</feature>
<dbReference type="Proteomes" id="UP000000657">
    <property type="component" value="Chromosome"/>
</dbReference>